<proteinExistence type="predicted"/>
<reference evidence="2" key="1">
    <citation type="journal article" date="2019" name="Int. J. Syst. Evol. Microbiol.">
        <title>The Global Catalogue of Microorganisms (GCM) 10K type strain sequencing project: providing services to taxonomists for standard genome sequencing and annotation.</title>
        <authorList>
            <consortium name="The Broad Institute Genomics Platform"/>
            <consortium name="The Broad Institute Genome Sequencing Center for Infectious Disease"/>
            <person name="Wu L."/>
            <person name="Ma J."/>
        </authorList>
    </citation>
    <scope>NUCLEOTIDE SEQUENCE [LARGE SCALE GENOMIC DNA]</scope>
    <source>
        <strain evidence="2">JCM 15614</strain>
    </source>
</reference>
<keyword evidence="2" id="KW-1185">Reference proteome</keyword>
<protein>
    <submittedName>
        <fullName evidence="1">Uncharacterized protein</fullName>
    </submittedName>
</protein>
<gene>
    <name evidence="1" type="ORF">GCM10010531_12460</name>
</gene>
<accession>A0ABP6P077</accession>
<dbReference type="EMBL" id="BAAAVV010000002">
    <property type="protein sequence ID" value="GAA3162224.1"/>
    <property type="molecule type" value="Genomic_DNA"/>
</dbReference>
<evidence type="ECO:0000313" key="1">
    <source>
        <dbReference type="EMBL" id="GAA3162224.1"/>
    </source>
</evidence>
<organism evidence="1 2">
    <name type="scientific">Blastococcus jejuensis</name>
    <dbReference type="NCBI Taxonomy" id="351224"/>
    <lineage>
        <taxon>Bacteria</taxon>
        <taxon>Bacillati</taxon>
        <taxon>Actinomycetota</taxon>
        <taxon>Actinomycetes</taxon>
        <taxon>Geodermatophilales</taxon>
        <taxon>Geodermatophilaceae</taxon>
        <taxon>Blastococcus</taxon>
    </lineage>
</organism>
<comment type="caution">
    <text evidence="1">The sequence shown here is derived from an EMBL/GenBank/DDBJ whole genome shotgun (WGS) entry which is preliminary data.</text>
</comment>
<evidence type="ECO:0000313" key="2">
    <source>
        <dbReference type="Proteomes" id="UP001499924"/>
    </source>
</evidence>
<dbReference type="RefSeq" id="WP_344687802.1">
    <property type="nucleotide sequence ID" value="NZ_BAAAVV010000002.1"/>
</dbReference>
<name>A0ABP6P077_9ACTN</name>
<sequence length="63" mass="7135">MSAADTISESLHLDFEVACRDLLEAERALLRRDDAAGRARLRACWDRVDVVLDMWNDLSSSRA</sequence>
<dbReference type="Proteomes" id="UP001499924">
    <property type="component" value="Unassembled WGS sequence"/>
</dbReference>